<reference evidence="1 2" key="1">
    <citation type="submission" date="2019-07" db="EMBL/GenBank/DDBJ databases">
        <title>Deinococcus detaillus sp. nov., isolated from humus soil in Antarctica.</title>
        <authorList>
            <person name="Zhang K."/>
        </authorList>
    </citation>
    <scope>NUCLEOTIDE SEQUENCE [LARGE SCALE GENOMIC DNA]</scope>
    <source>
        <strain evidence="1 2">H1</strain>
    </source>
</reference>
<name>A0A553UHF6_9DEIO</name>
<dbReference type="EMBL" id="VKDB01000038">
    <property type="protein sequence ID" value="TSA79648.1"/>
    <property type="molecule type" value="Genomic_DNA"/>
</dbReference>
<dbReference type="Proteomes" id="UP000316092">
    <property type="component" value="Unassembled WGS sequence"/>
</dbReference>
<dbReference type="AlphaFoldDB" id="A0A553UHF6"/>
<sequence length="75" mass="8452">MTTHTPAPPPELQPFAAELEEVVEPFHTIRAIEDAAALDRFLFLDPNPATRVYRLRVLLSEMEQTAAYIGRMLGD</sequence>
<keyword evidence="2" id="KW-1185">Reference proteome</keyword>
<evidence type="ECO:0000313" key="2">
    <source>
        <dbReference type="Proteomes" id="UP000316092"/>
    </source>
</evidence>
<accession>A0A553UHF6</accession>
<protein>
    <submittedName>
        <fullName evidence="1">Uncharacterized protein</fullName>
    </submittedName>
</protein>
<comment type="caution">
    <text evidence="1">The sequence shown here is derived from an EMBL/GenBank/DDBJ whole genome shotgun (WGS) entry which is preliminary data.</text>
</comment>
<gene>
    <name evidence="1" type="ORF">FNU79_17590</name>
</gene>
<organism evidence="1 2">
    <name type="scientific">Deinococcus detaillensis</name>
    <dbReference type="NCBI Taxonomy" id="2592048"/>
    <lineage>
        <taxon>Bacteria</taxon>
        <taxon>Thermotogati</taxon>
        <taxon>Deinococcota</taxon>
        <taxon>Deinococci</taxon>
        <taxon>Deinococcales</taxon>
        <taxon>Deinococcaceae</taxon>
        <taxon>Deinococcus</taxon>
    </lineage>
</organism>
<dbReference type="RefSeq" id="WP_143722099.1">
    <property type="nucleotide sequence ID" value="NZ_VKDB01000038.1"/>
</dbReference>
<proteinExistence type="predicted"/>
<evidence type="ECO:0000313" key="1">
    <source>
        <dbReference type="EMBL" id="TSA79648.1"/>
    </source>
</evidence>